<feature type="domain" description="ABC transmembrane type-1" evidence="10">
    <location>
        <begin position="18"/>
        <end position="216"/>
    </location>
</feature>
<dbReference type="KEGG" id="rpm:RSPPHO_02798"/>
<dbReference type="OrthoDB" id="9814550at2"/>
<evidence type="ECO:0000259" key="10">
    <source>
        <dbReference type="PROSITE" id="PS50928"/>
    </source>
</evidence>
<evidence type="ECO:0000256" key="1">
    <source>
        <dbReference type="ARBA" id="ARBA00004429"/>
    </source>
</evidence>
<dbReference type="PANTHER" id="PTHR30614:SF10">
    <property type="entry name" value="ARGININE ABC TRANSPORTER PERMEASE PROTEIN ARTM"/>
    <property type="match status" value="1"/>
</dbReference>
<feature type="transmembrane region" description="Helical" evidence="9">
    <location>
        <begin position="197"/>
        <end position="216"/>
    </location>
</feature>
<evidence type="ECO:0000313" key="12">
    <source>
        <dbReference type="Proteomes" id="UP000033220"/>
    </source>
</evidence>
<evidence type="ECO:0000256" key="8">
    <source>
        <dbReference type="ARBA" id="ARBA00023136"/>
    </source>
</evidence>
<dbReference type="eggNOG" id="COG4160">
    <property type="taxonomic scope" value="Bacteria"/>
</dbReference>
<protein>
    <submittedName>
        <fullName evidence="11">Amino acid ABC transporter, permease protein,3-TM region, His/Glu/Gln/Arg/opine</fullName>
    </submittedName>
</protein>
<dbReference type="SUPFAM" id="SSF161098">
    <property type="entry name" value="MetI-like"/>
    <property type="match status" value="1"/>
</dbReference>
<evidence type="ECO:0000313" key="11">
    <source>
        <dbReference type="EMBL" id="CCG09424.1"/>
    </source>
</evidence>
<gene>
    <name evidence="11" type="ORF">RSPPHO_02798</name>
</gene>
<dbReference type="Proteomes" id="UP000033220">
    <property type="component" value="Chromosome DSM 122"/>
</dbReference>
<dbReference type="CDD" id="cd06261">
    <property type="entry name" value="TM_PBP2"/>
    <property type="match status" value="1"/>
</dbReference>
<comment type="subcellular location">
    <subcellularLocation>
        <location evidence="1">Cell inner membrane</location>
        <topology evidence="1">Multi-pass membrane protein</topology>
    </subcellularLocation>
    <subcellularLocation>
        <location evidence="9">Cell membrane</location>
        <topology evidence="9">Multi-pass membrane protein</topology>
    </subcellularLocation>
</comment>
<evidence type="ECO:0000256" key="4">
    <source>
        <dbReference type="ARBA" id="ARBA00022475"/>
    </source>
</evidence>
<dbReference type="InterPro" id="IPR000515">
    <property type="entry name" value="MetI-like"/>
</dbReference>
<keyword evidence="5" id="KW-0997">Cell inner membrane</keyword>
<dbReference type="Gene3D" id="1.10.3720.10">
    <property type="entry name" value="MetI-like"/>
    <property type="match status" value="1"/>
</dbReference>
<name>H6SP99_PARPM</name>
<dbReference type="AlphaFoldDB" id="H6SP99"/>
<dbReference type="PATRIC" id="fig|1150469.3.peg.3166"/>
<reference evidence="11 12" key="1">
    <citation type="submission" date="2012-02" db="EMBL/GenBank/DDBJ databases">
        <title>Shotgun genome sequence of Phaeospirillum photometricum DSM 122.</title>
        <authorList>
            <person name="Duquesne K."/>
            <person name="Sturgis J."/>
        </authorList>
    </citation>
    <scope>NUCLEOTIDE SEQUENCE [LARGE SCALE GENOMIC DNA]</scope>
    <source>
        <strain evidence="12">DSM122</strain>
    </source>
</reference>
<keyword evidence="3 9" id="KW-0813">Transport</keyword>
<evidence type="ECO:0000256" key="3">
    <source>
        <dbReference type="ARBA" id="ARBA00022448"/>
    </source>
</evidence>
<keyword evidence="12" id="KW-1185">Reference proteome</keyword>
<feature type="transmembrane region" description="Helical" evidence="9">
    <location>
        <begin position="20"/>
        <end position="42"/>
    </location>
</feature>
<accession>H6SP99</accession>
<dbReference type="InterPro" id="IPR035906">
    <property type="entry name" value="MetI-like_sf"/>
</dbReference>
<evidence type="ECO:0000256" key="9">
    <source>
        <dbReference type="RuleBase" id="RU363032"/>
    </source>
</evidence>
<keyword evidence="6 9" id="KW-0812">Transmembrane</keyword>
<dbReference type="PROSITE" id="PS50928">
    <property type="entry name" value="ABC_TM1"/>
    <property type="match status" value="1"/>
</dbReference>
<evidence type="ECO:0000256" key="6">
    <source>
        <dbReference type="ARBA" id="ARBA00022692"/>
    </source>
</evidence>
<keyword evidence="7 9" id="KW-1133">Transmembrane helix</keyword>
<dbReference type="EMBL" id="HE663493">
    <property type="protein sequence ID" value="CCG09424.1"/>
    <property type="molecule type" value="Genomic_DNA"/>
</dbReference>
<dbReference type="PANTHER" id="PTHR30614">
    <property type="entry name" value="MEMBRANE COMPONENT OF AMINO ACID ABC TRANSPORTER"/>
    <property type="match status" value="1"/>
</dbReference>
<evidence type="ECO:0000256" key="7">
    <source>
        <dbReference type="ARBA" id="ARBA00022989"/>
    </source>
</evidence>
<sequence>MRVDLIADFLPRMLMQGLPVTLSLVALAVFIGFFIAIPTALLRVHPLAAVRAVPYAYIFFFRGTPLLIQIALVYYGLSTLSWVRHSPILWSVLREPYWCAIIAFSLNTGAYSAEILRGAIQAIPRGEVEAAQAIGMRGWLLIRRIILPRAFQIGLPAYGNEMILMVKGSALASTITLLDITGVARNLYARHYAPLEAFVTAGVIYLVLVALLTRALRLMERRLSRHLLGPQETELAQDR</sequence>
<dbReference type="Pfam" id="PF00528">
    <property type="entry name" value="BPD_transp_1"/>
    <property type="match status" value="1"/>
</dbReference>
<keyword evidence="8 9" id="KW-0472">Membrane</keyword>
<keyword evidence="4" id="KW-1003">Cell membrane</keyword>
<dbReference type="RefSeq" id="WP_014416054.1">
    <property type="nucleotide sequence ID" value="NC_017059.1"/>
</dbReference>
<evidence type="ECO:0000256" key="2">
    <source>
        <dbReference type="ARBA" id="ARBA00010072"/>
    </source>
</evidence>
<dbReference type="InterPro" id="IPR043429">
    <property type="entry name" value="ArtM/GltK/GlnP/TcyL/YhdX-like"/>
</dbReference>
<comment type="similarity">
    <text evidence="2">Belongs to the binding-protein-dependent transport system permease family. HisMQ subfamily.</text>
</comment>
<dbReference type="HOGENOM" id="CLU_019602_1_4_5"/>
<dbReference type="GO" id="GO:0043190">
    <property type="term" value="C:ATP-binding cassette (ABC) transporter complex"/>
    <property type="evidence" value="ECO:0007669"/>
    <property type="project" value="InterPro"/>
</dbReference>
<dbReference type="STRING" id="1150469.RSPPHO_02798"/>
<proteinExistence type="inferred from homology"/>
<dbReference type="GO" id="GO:0022857">
    <property type="term" value="F:transmembrane transporter activity"/>
    <property type="evidence" value="ECO:0007669"/>
    <property type="project" value="InterPro"/>
</dbReference>
<dbReference type="NCBIfam" id="TIGR01726">
    <property type="entry name" value="HEQRo_perm_3TM"/>
    <property type="match status" value="1"/>
</dbReference>
<evidence type="ECO:0000256" key="5">
    <source>
        <dbReference type="ARBA" id="ARBA00022519"/>
    </source>
</evidence>
<dbReference type="InterPro" id="IPR010065">
    <property type="entry name" value="AA_ABC_transptr_permease_3TM"/>
</dbReference>
<feature type="transmembrane region" description="Helical" evidence="9">
    <location>
        <begin position="54"/>
        <end position="77"/>
    </location>
</feature>
<dbReference type="GO" id="GO:0006865">
    <property type="term" value="P:amino acid transport"/>
    <property type="evidence" value="ECO:0007669"/>
    <property type="project" value="TreeGrafter"/>
</dbReference>
<organism evidence="11 12">
    <name type="scientific">Pararhodospirillum photometricum DSM 122</name>
    <dbReference type="NCBI Taxonomy" id="1150469"/>
    <lineage>
        <taxon>Bacteria</taxon>
        <taxon>Pseudomonadati</taxon>
        <taxon>Pseudomonadota</taxon>
        <taxon>Alphaproteobacteria</taxon>
        <taxon>Rhodospirillales</taxon>
        <taxon>Rhodospirillaceae</taxon>
        <taxon>Pararhodospirillum</taxon>
    </lineage>
</organism>